<evidence type="ECO:0000256" key="11">
    <source>
        <dbReference type="HAMAP-Rule" id="MF_01487"/>
    </source>
</evidence>
<feature type="compositionally biased region" description="Basic and acidic residues" evidence="12">
    <location>
        <begin position="7"/>
        <end position="23"/>
    </location>
</feature>
<dbReference type="CDD" id="cd18809">
    <property type="entry name" value="SF1_C_RecD"/>
    <property type="match status" value="1"/>
</dbReference>
<evidence type="ECO:0000256" key="9">
    <source>
        <dbReference type="ARBA" id="ARBA00023204"/>
    </source>
</evidence>
<feature type="compositionally biased region" description="Basic and acidic residues" evidence="12">
    <location>
        <begin position="109"/>
        <end position="125"/>
    </location>
</feature>
<feature type="region of interest" description="Disordered" evidence="12">
    <location>
        <begin position="41"/>
        <end position="228"/>
    </location>
</feature>
<dbReference type="PANTHER" id="PTHR43788">
    <property type="entry name" value="DNA2/NAM7 HELICASE FAMILY MEMBER"/>
    <property type="match status" value="1"/>
</dbReference>
<feature type="compositionally biased region" description="Basic and acidic residues" evidence="12">
    <location>
        <begin position="45"/>
        <end position="56"/>
    </location>
</feature>
<evidence type="ECO:0000259" key="13">
    <source>
        <dbReference type="SMART" id="SM00382"/>
    </source>
</evidence>
<keyword evidence="15" id="KW-1185">Reference proteome</keyword>
<dbReference type="NCBIfam" id="TIGR01447">
    <property type="entry name" value="recD"/>
    <property type="match status" value="1"/>
</dbReference>
<dbReference type="Pfam" id="PF13538">
    <property type="entry name" value="UvrD_C_2"/>
    <property type="match status" value="1"/>
</dbReference>
<dbReference type="InterPro" id="IPR050534">
    <property type="entry name" value="Coronavir_polyprotein_1ab"/>
</dbReference>
<evidence type="ECO:0000256" key="4">
    <source>
        <dbReference type="ARBA" id="ARBA00022801"/>
    </source>
</evidence>
<evidence type="ECO:0000256" key="2">
    <source>
        <dbReference type="ARBA" id="ARBA00022741"/>
    </source>
</evidence>
<evidence type="ECO:0000256" key="10">
    <source>
        <dbReference type="ARBA" id="ARBA00023235"/>
    </source>
</evidence>
<organism evidence="14 15">
    <name type="scientific">Pseudaquabacterium rugosum</name>
    <dbReference type="NCBI Taxonomy" id="2984194"/>
    <lineage>
        <taxon>Bacteria</taxon>
        <taxon>Pseudomonadati</taxon>
        <taxon>Pseudomonadota</taxon>
        <taxon>Betaproteobacteria</taxon>
        <taxon>Burkholderiales</taxon>
        <taxon>Sphaerotilaceae</taxon>
        <taxon>Pseudaquabacterium</taxon>
    </lineage>
</organism>
<evidence type="ECO:0000256" key="1">
    <source>
        <dbReference type="ARBA" id="ARBA00022722"/>
    </source>
</evidence>
<dbReference type="InterPro" id="IPR027785">
    <property type="entry name" value="UvrD-like_helicase_C"/>
</dbReference>
<feature type="compositionally biased region" description="Low complexity" evidence="12">
    <location>
        <begin position="126"/>
        <end position="149"/>
    </location>
</feature>
<evidence type="ECO:0000256" key="12">
    <source>
        <dbReference type="SAM" id="MobiDB-lite"/>
    </source>
</evidence>
<dbReference type="InterPro" id="IPR041851">
    <property type="entry name" value="RecD_N_sf"/>
</dbReference>
<dbReference type="Gene3D" id="3.40.50.300">
    <property type="entry name" value="P-loop containing nucleotide triphosphate hydrolases"/>
    <property type="match status" value="3"/>
</dbReference>
<comment type="similarity">
    <text evidence="11">Belongs to the RecD family.</text>
</comment>
<evidence type="ECO:0000313" key="14">
    <source>
        <dbReference type="EMBL" id="MEK8027781.1"/>
    </source>
</evidence>
<keyword evidence="4 11" id="KW-0378">Hydrolase</keyword>
<feature type="binding site" evidence="11">
    <location>
        <begin position="396"/>
        <end position="403"/>
    </location>
    <ligand>
        <name>ATP</name>
        <dbReference type="ChEBI" id="CHEBI:30616"/>
    </ligand>
</feature>
<proteinExistence type="inferred from homology"/>
<keyword evidence="1 11" id="KW-0540">Nuclease</keyword>
<dbReference type="EC" id="5.6.2.3" evidence="11"/>
<keyword evidence="9 11" id="KW-0234">DNA repair</keyword>
<comment type="subunit">
    <text evidence="11">Heterotrimer of RecB, RecC and RecD. All subunits contribute to DNA-binding.</text>
</comment>
<comment type="miscellaneous">
    <text evidence="11">In the RecBCD complex, RecB has a slow 3'-5' helicase, an exonuclease activity and loads RecA onto ssDNA, RecD has a fast 5'-3' helicase activity, while RecC stimulates the ATPase and processivity of the RecB helicase and contributes to recognition of the Chi site.</text>
</comment>
<dbReference type="PANTHER" id="PTHR43788:SF6">
    <property type="entry name" value="DNA HELICASE B"/>
    <property type="match status" value="1"/>
</dbReference>
<evidence type="ECO:0000313" key="15">
    <source>
        <dbReference type="Proteomes" id="UP001368500"/>
    </source>
</evidence>
<keyword evidence="6 11" id="KW-0269">Exonuclease</keyword>
<dbReference type="GO" id="GO:0008854">
    <property type="term" value="F:exodeoxyribonuclease V activity"/>
    <property type="evidence" value="ECO:0007669"/>
    <property type="project" value="UniProtKB-EC"/>
</dbReference>
<name>A0ABU9BDN3_9BURK</name>
<dbReference type="InterPro" id="IPR006344">
    <property type="entry name" value="RecD"/>
</dbReference>
<evidence type="ECO:0000256" key="8">
    <source>
        <dbReference type="ARBA" id="ARBA00023125"/>
    </source>
</evidence>
<dbReference type="Gene3D" id="1.10.10.1020">
    <property type="entry name" value="RecBCD complex, subunit RecD, N-terminal domain"/>
    <property type="match status" value="1"/>
</dbReference>
<protein>
    <recommendedName>
        <fullName evidence="11">RecBCD enzyme subunit RecD</fullName>
        <ecNumber evidence="11">5.6.2.3</ecNumber>
    </recommendedName>
    <alternativeName>
        <fullName evidence="11">DNA 5'-3' helicase subunit RecD</fullName>
    </alternativeName>
    <alternativeName>
        <fullName evidence="11">Exonuclease V subunit RecD</fullName>
        <shortName evidence="11">ExoV subunit RecD</shortName>
    </alternativeName>
    <alternativeName>
        <fullName evidence="11">Helicase/nuclease RecBCD subunit RecD</fullName>
    </alternativeName>
</protein>
<keyword evidence="2 11" id="KW-0547">Nucleotide-binding</keyword>
<comment type="caution">
    <text evidence="14">The sequence shown here is derived from an EMBL/GenBank/DDBJ whole genome shotgun (WGS) entry which is preliminary data.</text>
</comment>
<comment type="function">
    <text evidence="11">A helicase/nuclease that prepares dsDNA breaks (DSB) for recombinational DNA repair. Binds to DSBs and unwinds DNA via a highly rapid and processive ATP-dependent bidirectional helicase activity. Unwinds dsDNA until it encounters a Chi (crossover hotspot instigator) sequence from the 3' direction. Cuts ssDNA a few nucleotides 3' to the Chi site. The properties and activities of the enzyme are changed at Chi. The Chi-altered holoenzyme produces a long 3'-ssDNA overhang and facilitates RecA-binding to the ssDNA for homologous DNA recombination and repair. Holoenzyme degrades any linearized DNA that is unable to undergo homologous recombination. In the holoenzyme this subunit has ssDNA-dependent ATPase and 5'-3' helicase activity. When added to pre-assembled RecBC greatly stimulates nuclease activity and augments holoenzyme processivity. Negatively regulates the RecA-loading ability of RecBCD.</text>
</comment>
<keyword evidence="10 11" id="KW-0413">Isomerase</keyword>
<dbReference type="CDD" id="cd17933">
    <property type="entry name" value="DEXSc_RecD-like"/>
    <property type="match status" value="1"/>
</dbReference>
<feature type="compositionally biased region" description="Low complexity" evidence="12">
    <location>
        <begin position="198"/>
        <end position="210"/>
    </location>
</feature>
<feature type="compositionally biased region" description="Basic and acidic residues" evidence="12">
    <location>
        <begin position="74"/>
        <end position="85"/>
    </location>
</feature>
<reference evidence="14 15" key="1">
    <citation type="submission" date="2024-04" db="EMBL/GenBank/DDBJ databases">
        <title>Novel species of the genus Ideonella isolated from streams.</title>
        <authorList>
            <person name="Lu H."/>
        </authorList>
    </citation>
    <scope>NUCLEOTIDE SEQUENCE [LARGE SCALE GENOMIC DNA]</scope>
    <source>
        <strain evidence="14 15">BYS139W</strain>
    </source>
</reference>
<accession>A0ABU9BDN3</accession>
<dbReference type="EMBL" id="JBBUTF010000016">
    <property type="protein sequence ID" value="MEK8027781.1"/>
    <property type="molecule type" value="Genomic_DNA"/>
</dbReference>
<evidence type="ECO:0000256" key="6">
    <source>
        <dbReference type="ARBA" id="ARBA00022839"/>
    </source>
</evidence>
<dbReference type="Pfam" id="PF13245">
    <property type="entry name" value="AAA_19"/>
    <property type="match status" value="1"/>
</dbReference>
<evidence type="ECO:0000256" key="7">
    <source>
        <dbReference type="ARBA" id="ARBA00022840"/>
    </source>
</evidence>
<feature type="domain" description="AAA+ ATPase" evidence="13">
    <location>
        <begin position="388"/>
        <end position="521"/>
    </location>
</feature>
<evidence type="ECO:0000256" key="5">
    <source>
        <dbReference type="ARBA" id="ARBA00022806"/>
    </source>
</evidence>
<dbReference type="HAMAP" id="MF_01487">
    <property type="entry name" value="RecD"/>
    <property type="match status" value="1"/>
</dbReference>
<feature type="compositionally biased region" description="Acidic residues" evidence="12">
    <location>
        <begin position="86"/>
        <end position="96"/>
    </location>
</feature>
<dbReference type="SUPFAM" id="SSF52540">
    <property type="entry name" value="P-loop containing nucleoside triphosphate hydrolases"/>
    <property type="match status" value="2"/>
</dbReference>
<dbReference type="RefSeq" id="WP_341375560.1">
    <property type="nucleotide sequence ID" value="NZ_JBBUTF010000016.1"/>
</dbReference>
<gene>
    <name evidence="11 14" type="primary">recD</name>
    <name evidence="14" type="ORF">AACH11_17600</name>
</gene>
<dbReference type="InterPro" id="IPR027417">
    <property type="entry name" value="P-loop_NTPase"/>
</dbReference>
<evidence type="ECO:0000256" key="3">
    <source>
        <dbReference type="ARBA" id="ARBA00022763"/>
    </source>
</evidence>
<keyword evidence="5 11" id="KW-0347">Helicase</keyword>
<dbReference type="Proteomes" id="UP001368500">
    <property type="component" value="Unassembled WGS sequence"/>
</dbReference>
<feature type="region of interest" description="Disordered" evidence="12">
    <location>
        <begin position="1"/>
        <end position="29"/>
    </location>
</feature>
<keyword evidence="8 11" id="KW-0238">DNA-binding</keyword>
<keyword evidence="7 11" id="KW-0067">ATP-binding</keyword>
<dbReference type="InterPro" id="IPR003593">
    <property type="entry name" value="AAA+_ATPase"/>
</dbReference>
<dbReference type="SMART" id="SM00382">
    <property type="entry name" value="AAA"/>
    <property type="match status" value="1"/>
</dbReference>
<sequence length="842" mass="88840">MNGARAHAADTHTATDRTRHDAIDAASPAPLAAHLAADLPVDLDWPPRPRDDHDALTDAGAEDDLSWASLMDEADGRGPLHHGDPFDDGPPPDDEGWADHAAMNAMSGADDRLRDDDDDTADRQADASPGPDQDADATPADDPFDALLDGQGGGRGRAPAGAADADPPRDAADAGSGWPVRGPQASTPGPGHLPPAQDPAAPRRAASAGTTDEDDDDDSPLLGPALAGHGPALGAEALAIGLGWHLRQWSLAAGADARSAQAAAQAGRRLSRALADGHVCLQLDRLPPLPDGAHWRDHLLASRVCGRPQDAATQGLPLVLDDAQRLYLQRQFDQEQRLATRLMAASRAPALAVPDAVAHQLRALFAPAPGRTAPVPDWQQVAAALALRQRIVVVSGGPGTGKTTTVVNLLACVLTQQPDARVALAAPTGKAAARMTEAVRQRASGLPEHLRALLPTDSYTIHRLLGVNPMADGGFTHHAGHRLPLDLLVIDEASMLDLSLATRLLEAVPESARVILLGDKDQLAAVDSGAVFAELSASPHLGAATTTALDALCGLAPGTIRAPSATTDSPLQDMAVWFTQNFRFAADSGIGRIAREMRDGQADALVDGLRSGADPSVRWIEDAQPQPAAAVWQAIEDGLAPLFALAATRTPDPQALTAQFDRFRVLCAVREGERGMAAVNARMTRLARERLGAADRQPQQAWYPGRPVMVLRNDPVLRLFNGDTGLCAPDADGQLMVWFPRADGQGLRAVPPLRLPEHQSAYAMTVHKSQGSEFDAVLVLLPERPTRVLSRELVYTAVTRAKRAVCLAGPEAVLRAAVASPTRRHSGLLARLREQVLIGRPE</sequence>
<comment type="catalytic activity">
    <reaction evidence="11">
        <text>ATP + H2O = ADP + phosphate + H(+)</text>
        <dbReference type="Rhea" id="RHEA:13065"/>
        <dbReference type="ChEBI" id="CHEBI:15377"/>
        <dbReference type="ChEBI" id="CHEBI:15378"/>
        <dbReference type="ChEBI" id="CHEBI:30616"/>
        <dbReference type="ChEBI" id="CHEBI:43474"/>
        <dbReference type="ChEBI" id="CHEBI:456216"/>
        <dbReference type="EC" id="5.6.2.3"/>
    </reaction>
</comment>
<keyword evidence="3 11" id="KW-0227">DNA damage</keyword>